<evidence type="ECO:0000313" key="9">
    <source>
        <dbReference type="EMBL" id="NLW36891.1"/>
    </source>
</evidence>
<keyword evidence="7" id="KW-0963">Cytoplasm</keyword>
<organism evidence="9 10">
    <name type="scientific">Syntrophorhabdus aromaticivorans</name>
    <dbReference type="NCBI Taxonomy" id="328301"/>
    <lineage>
        <taxon>Bacteria</taxon>
        <taxon>Pseudomonadati</taxon>
        <taxon>Thermodesulfobacteriota</taxon>
        <taxon>Syntrophorhabdia</taxon>
        <taxon>Syntrophorhabdales</taxon>
        <taxon>Syntrophorhabdaceae</taxon>
        <taxon>Syntrophorhabdus</taxon>
    </lineage>
</organism>
<dbReference type="Gene3D" id="2.40.50.140">
    <property type="entry name" value="Nucleic acid-binding proteins"/>
    <property type="match status" value="1"/>
</dbReference>
<dbReference type="InterPro" id="IPR047090">
    <property type="entry name" value="AspRS_core"/>
</dbReference>
<feature type="binding site" evidence="7">
    <location>
        <position position="173"/>
    </location>
    <ligand>
        <name>L-aspartate</name>
        <dbReference type="ChEBI" id="CHEBI:29991"/>
    </ligand>
</feature>
<feature type="binding site" evidence="7">
    <location>
        <position position="478"/>
    </location>
    <ligand>
        <name>ATP</name>
        <dbReference type="ChEBI" id="CHEBI:30616"/>
    </ligand>
</feature>
<feature type="domain" description="Aminoacyl-transfer RNA synthetases class-II family profile" evidence="8">
    <location>
        <begin position="143"/>
        <end position="549"/>
    </location>
</feature>
<evidence type="ECO:0000313" key="10">
    <source>
        <dbReference type="Proteomes" id="UP000777265"/>
    </source>
</evidence>
<feature type="binding site" evidence="7">
    <location>
        <position position="445"/>
    </location>
    <ligand>
        <name>L-aspartate</name>
        <dbReference type="ChEBI" id="CHEBI:29991"/>
    </ligand>
</feature>
<dbReference type="InterPro" id="IPR012340">
    <property type="entry name" value="NA-bd_OB-fold"/>
</dbReference>
<evidence type="ECO:0000256" key="6">
    <source>
        <dbReference type="ARBA" id="ARBA00023146"/>
    </source>
</evidence>
<feature type="binding site" evidence="7">
    <location>
        <begin position="530"/>
        <end position="533"/>
    </location>
    <ligand>
        <name>ATP</name>
        <dbReference type="ChEBI" id="CHEBI:30616"/>
    </ligand>
</feature>
<keyword evidence="3 7" id="KW-0547">Nucleotide-binding</keyword>
<keyword evidence="5 7" id="KW-0648">Protein biosynthesis</keyword>
<evidence type="ECO:0000259" key="8">
    <source>
        <dbReference type="PROSITE" id="PS50862"/>
    </source>
</evidence>
<feature type="binding site" evidence="7">
    <location>
        <position position="219"/>
    </location>
    <ligand>
        <name>L-aspartate</name>
        <dbReference type="ChEBI" id="CHEBI:29991"/>
    </ligand>
</feature>
<dbReference type="InterPro" id="IPR004115">
    <property type="entry name" value="GAD-like_sf"/>
</dbReference>
<dbReference type="GO" id="GO:0005524">
    <property type="term" value="F:ATP binding"/>
    <property type="evidence" value="ECO:0007669"/>
    <property type="project" value="UniProtKB-UniRule"/>
</dbReference>
<dbReference type="Pfam" id="PF02938">
    <property type="entry name" value="GAD"/>
    <property type="match status" value="1"/>
</dbReference>
<feature type="site" description="Important for tRNA non-discrimination" evidence="7">
    <location>
        <position position="82"/>
    </location>
</feature>
<dbReference type="InterPro" id="IPR004524">
    <property type="entry name" value="Asp-tRNA-ligase_1"/>
</dbReference>
<keyword evidence="4 7" id="KW-0067">ATP-binding</keyword>
<dbReference type="PANTHER" id="PTHR22594:SF5">
    <property type="entry name" value="ASPARTATE--TRNA LIGASE, MITOCHONDRIAL"/>
    <property type="match status" value="1"/>
</dbReference>
<dbReference type="GO" id="GO:0006422">
    <property type="term" value="P:aspartyl-tRNA aminoacylation"/>
    <property type="evidence" value="ECO:0007669"/>
    <property type="project" value="UniProtKB-UniRule"/>
</dbReference>
<dbReference type="GO" id="GO:0005737">
    <property type="term" value="C:cytoplasm"/>
    <property type="evidence" value="ECO:0007669"/>
    <property type="project" value="UniProtKB-SubCell"/>
</dbReference>
<feature type="site" description="Important for tRNA non-discrimination" evidence="7">
    <location>
        <position position="30"/>
    </location>
</feature>
<dbReference type="NCBIfam" id="TIGR00459">
    <property type="entry name" value="aspS_bact"/>
    <property type="match status" value="1"/>
</dbReference>
<evidence type="ECO:0000256" key="1">
    <source>
        <dbReference type="ARBA" id="ARBA00006303"/>
    </source>
</evidence>
<evidence type="ECO:0000256" key="7">
    <source>
        <dbReference type="HAMAP-Rule" id="MF_00044"/>
    </source>
</evidence>
<dbReference type="NCBIfam" id="NF001750">
    <property type="entry name" value="PRK00476.1"/>
    <property type="match status" value="1"/>
</dbReference>
<feature type="binding site" evidence="7">
    <location>
        <begin position="219"/>
        <end position="221"/>
    </location>
    <ligand>
        <name>ATP</name>
        <dbReference type="ChEBI" id="CHEBI:30616"/>
    </ligand>
</feature>
<dbReference type="Proteomes" id="UP000777265">
    <property type="component" value="Unassembled WGS sequence"/>
</dbReference>
<feature type="region of interest" description="Aspartate" evidence="7">
    <location>
        <begin position="197"/>
        <end position="200"/>
    </location>
</feature>
<dbReference type="Gene3D" id="3.30.930.10">
    <property type="entry name" value="Bira Bifunctional Protein, Domain 2"/>
    <property type="match status" value="1"/>
</dbReference>
<dbReference type="InterPro" id="IPR047089">
    <property type="entry name" value="Asp-tRNA-ligase_1_N"/>
</dbReference>
<dbReference type="CDD" id="cd00777">
    <property type="entry name" value="AspRS_core"/>
    <property type="match status" value="1"/>
</dbReference>
<protein>
    <recommendedName>
        <fullName evidence="7">Aspartate--tRNA(Asp/Asn) ligase</fullName>
        <ecNumber evidence="7">6.1.1.23</ecNumber>
    </recommendedName>
    <alternativeName>
        <fullName evidence="7">Aspartyl-tRNA synthetase</fullName>
        <shortName evidence="7">AspRS</shortName>
    </alternativeName>
    <alternativeName>
        <fullName evidence="7">Non-discriminating aspartyl-tRNA synthetase</fullName>
        <shortName evidence="7">ND-AspRS</shortName>
    </alternativeName>
</protein>
<dbReference type="Pfam" id="PF00152">
    <property type="entry name" value="tRNA-synt_2"/>
    <property type="match status" value="1"/>
</dbReference>
<comment type="subcellular location">
    <subcellularLocation>
        <location evidence="7">Cytoplasm</location>
    </subcellularLocation>
</comment>
<evidence type="ECO:0000256" key="3">
    <source>
        <dbReference type="ARBA" id="ARBA00022741"/>
    </source>
</evidence>
<dbReference type="AlphaFoldDB" id="A0A971M806"/>
<gene>
    <name evidence="7 9" type="primary">aspS</name>
    <name evidence="9" type="ORF">GXY80_15665</name>
</gene>
<dbReference type="PANTHER" id="PTHR22594">
    <property type="entry name" value="ASPARTYL/LYSYL-TRNA SYNTHETASE"/>
    <property type="match status" value="1"/>
</dbReference>
<dbReference type="InterPro" id="IPR002312">
    <property type="entry name" value="Asp/Asn-tRNA-synth_IIb"/>
</dbReference>
<dbReference type="InterPro" id="IPR045864">
    <property type="entry name" value="aa-tRNA-synth_II/BPL/LPL"/>
</dbReference>
<comment type="similarity">
    <text evidence="1 7">Belongs to the class-II aminoacyl-tRNA synthetase family. Type 1 subfamily.</text>
</comment>
<dbReference type="SUPFAM" id="SSF55261">
    <property type="entry name" value="GAD domain-like"/>
    <property type="match status" value="1"/>
</dbReference>
<dbReference type="PROSITE" id="PS50862">
    <property type="entry name" value="AA_TRNA_LIGASE_II"/>
    <property type="match status" value="1"/>
</dbReference>
<dbReference type="HAMAP" id="MF_00044">
    <property type="entry name" value="Asp_tRNA_synth_type1"/>
    <property type="match status" value="1"/>
</dbReference>
<dbReference type="Gene3D" id="3.30.1360.30">
    <property type="entry name" value="GAD-like domain"/>
    <property type="match status" value="1"/>
</dbReference>
<keyword evidence="2 7" id="KW-0436">Ligase</keyword>
<dbReference type="InterPro" id="IPR029351">
    <property type="entry name" value="GAD_dom"/>
</dbReference>
<accession>A0A971M806</accession>
<evidence type="ECO:0000256" key="2">
    <source>
        <dbReference type="ARBA" id="ARBA00022598"/>
    </source>
</evidence>
<dbReference type="GO" id="GO:0003676">
    <property type="term" value="F:nucleic acid binding"/>
    <property type="evidence" value="ECO:0007669"/>
    <property type="project" value="InterPro"/>
</dbReference>
<dbReference type="Pfam" id="PF01336">
    <property type="entry name" value="tRNA_anti-codon"/>
    <property type="match status" value="1"/>
</dbReference>
<dbReference type="SUPFAM" id="SSF50249">
    <property type="entry name" value="Nucleic acid-binding proteins"/>
    <property type="match status" value="1"/>
</dbReference>
<comment type="subunit">
    <text evidence="7">Homodimer.</text>
</comment>
<dbReference type="GO" id="GO:0050560">
    <property type="term" value="F:aspartate-tRNA(Asn) ligase activity"/>
    <property type="evidence" value="ECO:0007669"/>
    <property type="project" value="UniProtKB-EC"/>
</dbReference>
<sequence>MRDKQCGAVSRDDIGSTLTLSGWVFRRRDHGGLIFIDLRDVTGIVQVVFSPEISSDAHEKAGDIKQEFVITITGKVRKRPEGSENPNVPTGEVEIYVDSFQILNTCKPLPFQLDEEEPSEAFRLKYRYLDMRRPEIRKVFIERSRAYKVTRDYLASRGFLEFETPFLTKSTPEGARDFIVPSRLNAGNFYALPQSPQLFKQILMIGGFDKYFQIVRCFRDEDLRADRQPEFTQVDIEMSFVDVDDVLDLCEGLMSALYLGLRGEPLPLPIPRMSFGEAMELYGNDKPDLRFDLPMVEITHIFKDTEFGVFRKTVEDGGAIKCLVLKGKTLTRKDLDTSVEITKEMGAGGLIWIRKEAGSLKSPVVKYLKDGEMSLMDEQLCLSDGDVVFIMSDERSKVNDVMGRFRLYLGDKYDLIQKGRFKFLWIVDFPLFEYSEEEKRYVARHHPFTSPRGSIKDFSGDYGAFKARAYDLVLNGVEIGGGSIRIHRKDEQMEMFKLLGHKEEDAAEKFGFLLEALEMGAPPHGGIALGFDRILMMLLGLESIRDVIPFPKTQKGTCLLSGAPSKIPQRQLNELRIRVTGEQQ</sequence>
<dbReference type="InterPro" id="IPR004365">
    <property type="entry name" value="NA-bd_OB_tRNA"/>
</dbReference>
<dbReference type="EMBL" id="JAAYEE010000316">
    <property type="protein sequence ID" value="NLW36891.1"/>
    <property type="molecule type" value="Genomic_DNA"/>
</dbReference>
<dbReference type="SUPFAM" id="SSF55681">
    <property type="entry name" value="Class II aaRS and biotin synthetases"/>
    <property type="match status" value="1"/>
</dbReference>
<dbReference type="EC" id="6.1.1.23" evidence="7"/>
<keyword evidence="6 7" id="KW-0030">Aminoacyl-tRNA synthetase</keyword>
<comment type="catalytic activity">
    <reaction evidence="7">
        <text>tRNA(Asx) + L-aspartate + ATP = L-aspartyl-tRNA(Asx) + AMP + diphosphate</text>
        <dbReference type="Rhea" id="RHEA:18349"/>
        <dbReference type="Rhea" id="RHEA-COMP:9710"/>
        <dbReference type="Rhea" id="RHEA-COMP:9711"/>
        <dbReference type="ChEBI" id="CHEBI:29991"/>
        <dbReference type="ChEBI" id="CHEBI:30616"/>
        <dbReference type="ChEBI" id="CHEBI:33019"/>
        <dbReference type="ChEBI" id="CHEBI:78442"/>
        <dbReference type="ChEBI" id="CHEBI:78516"/>
        <dbReference type="ChEBI" id="CHEBI:456215"/>
        <dbReference type="EC" id="6.1.1.23"/>
    </reaction>
</comment>
<dbReference type="PRINTS" id="PR01042">
    <property type="entry name" value="TRNASYNTHASP"/>
</dbReference>
<evidence type="ECO:0000256" key="5">
    <source>
        <dbReference type="ARBA" id="ARBA00022917"/>
    </source>
</evidence>
<comment type="caution">
    <text evidence="9">The sequence shown here is derived from an EMBL/GenBank/DDBJ whole genome shotgun (WGS) entry which is preliminary data.</text>
</comment>
<reference evidence="9" key="1">
    <citation type="journal article" date="2020" name="Biotechnol. Biofuels">
        <title>New insights from the biogas microbiome by comprehensive genome-resolved metagenomics of nearly 1600 species originating from multiple anaerobic digesters.</title>
        <authorList>
            <person name="Campanaro S."/>
            <person name="Treu L."/>
            <person name="Rodriguez-R L.M."/>
            <person name="Kovalovszki A."/>
            <person name="Ziels R.M."/>
            <person name="Maus I."/>
            <person name="Zhu X."/>
            <person name="Kougias P.G."/>
            <person name="Basile A."/>
            <person name="Luo G."/>
            <person name="Schluter A."/>
            <person name="Konstantinidis K.T."/>
            <person name="Angelidaki I."/>
        </authorList>
    </citation>
    <scope>NUCLEOTIDE SEQUENCE</scope>
    <source>
        <strain evidence="9">AS06rmzACSIP_7</strain>
    </source>
</reference>
<feature type="binding site" evidence="7">
    <location>
        <position position="485"/>
    </location>
    <ligand>
        <name>L-aspartate</name>
        <dbReference type="ChEBI" id="CHEBI:29991"/>
    </ligand>
</feature>
<proteinExistence type="inferred from homology"/>
<name>A0A971M806_9BACT</name>
<evidence type="ECO:0000256" key="4">
    <source>
        <dbReference type="ARBA" id="ARBA00022840"/>
    </source>
</evidence>
<dbReference type="InterPro" id="IPR006195">
    <property type="entry name" value="aa-tRNA-synth_II"/>
</dbReference>
<reference evidence="9" key="2">
    <citation type="submission" date="2020-01" db="EMBL/GenBank/DDBJ databases">
        <authorList>
            <person name="Campanaro S."/>
        </authorList>
    </citation>
    <scope>NUCLEOTIDE SEQUENCE</scope>
    <source>
        <strain evidence="9">AS06rmzACSIP_7</strain>
    </source>
</reference>
<comment type="function">
    <text evidence="7">Aspartyl-tRNA synthetase with relaxed tRNA specificity since it is able to aspartylate not only its cognate tRNA(Asp) but also tRNA(Asn). Reaction proceeds in two steps: L-aspartate is first activated by ATP to form Asp-AMP and then transferred to the acceptor end of tRNA(Asp/Asn).</text>
</comment>
<feature type="binding site" evidence="7">
    <location>
        <position position="228"/>
    </location>
    <ligand>
        <name>ATP</name>
        <dbReference type="ChEBI" id="CHEBI:30616"/>
    </ligand>
</feature>
<dbReference type="CDD" id="cd04317">
    <property type="entry name" value="EcAspRS_like_N"/>
    <property type="match status" value="1"/>
</dbReference>
<dbReference type="InterPro" id="IPR004364">
    <property type="entry name" value="Aa-tRNA-synt_II"/>
</dbReference>
<dbReference type="GO" id="GO:0004815">
    <property type="term" value="F:aspartate-tRNA ligase activity"/>
    <property type="evidence" value="ECO:0007669"/>
    <property type="project" value="UniProtKB-UniRule"/>
</dbReference>